<dbReference type="Proteomes" id="UP000230025">
    <property type="component" value="Unassembled WGS sequence"/>
</dbReference>
<dbReference type="InterPro" id="IPR014729">
    <property type="entry name" value="Rossmann-like_a/b/a_fold"/>
</dbReference>
<evidence type="ECO:0000313" key="1">
    <source>
        <dbReference type="EMBL" id="PIW33882.1"/>
    </source>
</evidence>
<reference evidence="2" key="1">
    <citation type="submission" date="2017-09" db="EMBL/GenBank/DDBJ databases">
        <title>Depth-based differentiation of microbial function through sediment-hosted aquifers and enrichment of novel symbionts in the deep terrestrial subsurface.</title>
        <authorList>
            <person name="Probst A.J."/>
            <person name="Ladd B."/>
            <person name="Jarett J.K."/>
            <person name="Geller-Mcgrath D.E."/>
            <person name="Sieber C.M.K."/>
            <person name="Emerson J.B."/>
            <person name="Anantharaman K."/>
            <person name="Thomas B.C."/>
            <person name="Malmstrom R."/>
            <person name="Stieglmeier M."/>
            <person name="Klingl A."/>
            <person name="Woyke T."/>
            <person name="Ryan C.M."/>
            <person name="Banfield J.F."/>
        </authorList>
    </citation>
    <scope>NUCLEOTIDE SEQUENCE [LARGE SCALE GENOMIC DNA]</scope>
</reference>
<sequence length="32" mass="3636">MRSFSSMKTFVSWSGGKESNFALYQAAKEGFR</sequence>
<proteinExistence type="predicted"/>
<dbReference type="Gene3D" id="3.40.50.620">
    <property type="entry name" value="HUPs"/>
    <property type="match status" value="1"/>
</dbReference>
<dbReference type="SUPFAM" id="SSF52402">
    <property type="entry name" value="Adenine nucleotide alpha hydrolases-like"/>
    <property type="match status" value="1"/>
</dbReference>
<protein>
    <submittedName>
        <fullName evidence="1">Uncharacterized protein</fullName>
    </submittedName>
</protein>
<comment type="caution">
    <text evidence="1">The sequence shown here is derived from an EMBL/GenBank/DDBJ whole genome shotgun (WGS) entry which is preliminary data.</text>
</comment>
<dbReference type="EMBL" id="PFFY01000101">
    <property type="protein sequence ID" value="PIW33882.1"/>
    <property type="molecule type" value="Genomic_DNA"/>
</dbReference>
<organism evidence="1 2">
    <name type="scientific">bacterium (Candidatus Ratteibacteria) CG15_BIG_FIL_POST_REV_8_21_14_020_41_12</name>
    <dbReference type="NCBI Taxonomy" id="2014291"/>
    <lineage>
        <taxon>Bacteria</taxon>
        <taxon>Candidatus Ratteibacteria</taxon>
    </lineage>
</organism>
<name>A0A2M7GZG1_9BACT</name>
<gene>
    <name evidence="1" type="ORF">COW28_02225</name>
</gene>
<evidence type="ECO:0000313" key="2">
    <source>
        <dbReference type="Proteomes" id="UP000230025"/>
    </source>
</evidence>
<accession>A0A2M7GZG1</accession>
<feature type="non-terminal residue" evidence="1">
    <location>
        <position position="32"/>
    </location>
</feature>
<dbReference type="AlphaFoldDB" id="A0A2M7GZG1"/>